<proteinExistence type="predicted"/>
<feature type="chain" id="PRO_5046654867" evidence="1">
    <location>
        <begin position="21"/>
        <end position="170"/>
    </location>
</feature>
<dbReference type="EMBL" id="AP024485">
    <property type="protein sequence ID" value="BCS87380.1"/>
    <property type="molecule type" value="Genomic_DNA"/>
</dbReference>
<dbReference type="RefSeq" id="WP_229593592.1">
    <property type="nucleotide sequence ID" value="NZ_AP024485.1"/>
</dbReference>
<keyword evidence="3" id="KW-1185">Reference proteome</keyword>
<feature type="signal peptide" evidence="1">
    <location>
        <begin position="1"/>
        <end position="20"/>
    </location>
</feature>
<evidence type="ECO:0000313" key="2">
    <source>
        <dbReference type="EMBL" id="BCS87380.1"/>
    </source>
</evidence>
<protein>
    <submittedName>
        <fullName evidence="2">Uncharacterized protein</fullName>
    </submittedName>
</protein>
<keyword evidence="1" id="KW-0732">Signal</keyword>
<evidence type="ECO:0000256" key="1">
    <source>
        <dbReference type="SAM" id="SignalP"/>
    </source>
</evidence>
<evidence type="ECO:0000313" key="3">
    <source>
        <dbReference type="Proteomes" id="UP001053296"/>
    </source>
</evidence>
<accession>A0ABN6EQC6</accession>
<gene>
    <name evidence="2" type="ORF">PSDVSF_06220</name>
</gene>
<sequence>MRVLVSALVVLMFLVGAAHAQLSPDAVREQLAQTEAEAIYGIKIIQAWKKEFPDRYQEEAAIINSLSSTLLEIFLLSEHGNDLLLSISLHREKGFPYVAEVVAERAFSEHILYRYRIAANHLRKHLQYLRASDTALIEVINKVFNSAIASIANCGELVDEIKTPNMSKNK</sequence>
<organism evidence="2 3">
    <name type="scientific">Pseudodesulfovibrio sediminis</name>
    <dbReference type="NCBI Taxonomy" id="2810563"/>
    <lineage>
        <taxon>Bacteria</taxon>
        <taxon>Pseudomonadati</taxon>
        <taxon>Thermodesulfobacteriota</taxon>
        <taxon>Desulfovibrionia</taxon>
        <taxon>Desulfovibrionales</taxon>
        <taxon>Desulfovibrionaceae</taxon>
    </lineage>
</organism>
<dbReference type="Proteomes" id="UP001053296">
    <property type="component" value="Chromosome"/>
</dbReference>
<reference evidence="2" key="1">
    <citation type="journal article" date="2022" name="Arch. Microbiol.">
        <title>Pseudodesulfovibrio sediminis sp. nov., a mesophilic and neutrophilic sulfate-reducing bacterium isolated from sediment of a brackish lake.</title>
        <authorList>
            <person name="Takahashi A."/>
            <person name="Kojima H."/>
            <person name="Watanabe M."/>
            <person name="Fukui M."/>
        </authorList>
    </citation>
    <scope>NUCLEOTIDE SEQUENCE</scope>
    <source>
        <strain evidence="2">SF6</strain>
    </source>
</reference>
<name>A0ABN6EQC6_9BACT</name>